<evidence type="ECO:0000313" key="2">
    <source>
        <dbReference type="Proteomes" id="UP000593576"/>
    </source>
</evidence>
<name>A0A7J9LD10_GOSSC</name>
<dbReference type="Proteomes" id="UP000593576">
    <property type="component" value="Unassembled WGS sequence"/>
</dbReference>
<protein>
    <submittedName>
        <fullName evidence="1">Uncharacterized protein</fullName>
    </submittedName>
</protein>
<accession>A0A7J9LD10</accession>
<comment type="caution">
    <text evidence="1">The sequence shown here is derived from an EMBL/GenBank/DDBJ whole genome shotgun (WGS) entry which is preliminary data.</text>
</comment>
<gene>
    <name evidence="1" type="ORF">Goshw_026218</name>
</gene>
<dbReference type="EMBL" id="JABFAF010000005">
    <property type="protein sequence ID" value="MBA0856299.1"/>
    <property type="molecule type" value="Genomic_DNA"/>
</dbReference>
<organism evidence="1 2">
    <name type="scientific">Gossypium schwendimanii</name>
    <name type="common">Cotton</name>
    <dbReference type="NCBI Taxonomy" id="34291"/>
    <lineage>
        <taxon>Eukaryota</taxon>
        <taxon>Viridiplantae</taxon>
        <taxon>Streptophyta</taxon>
        <taxon>Embryophyta</taxon>
        <taxon>Tracheophyta</taxon>
        <taxon>Spermatophyta</taxon>
        <taxon>Magnoliopsida</taxon>
        <taxon>eudicotyledons</taxon>
        <taxon>Gunneridae</taxon>
        <taxon>Pentapetalae</taxon>
        <taxon>rosids</taxon>
        <taxon>malvids</taxon>
        <taxon>Malvales</taxon>
        <taxon>Malvaceae</taxon>
        <taxon>Malvoideae</taxon>
        <taxon>Gossypium</taxon>
    </lineage>
</organism>
<keyword evidence="2" id="KW-1185">Reference proteome</keyword>
<proteinExistence type="predicted"/>
<reference evidence="1 2" key="1">
    <citation type="journal article" date="2019" name="Genome Biol. Evol.">
        <title>Insights into the evolution of the New World diploid cottons (Gossypium, subgenus Houzingenia) based on genome sequencing.</title>
        <authorList>
            <person name="Grover C.E."/>
            <person name="Arick M.A. 2nd"/>
            <person name="Thrash A."/>
            <person name="Conover J.L."/>
            <person name="Sanders W.S."/>
            <person name="Peterson D.G."/>
            <person name="Frelichowski J.E."/>
            <person name="Scheffler J.A."/>
            <person name="Scheffler B.E."/>
            <person name="Wendel J.F."/>
        </authorList>
    </citation>
    <scope>NUCLEOTIDE SEQUENCE [LARGE SCALE GENOMIC DNA]</scope>
    <source>
        <strain evidence="1">1</strain>
        <tissue evidence="1">Leaf</tissue>
    </source>
</reference>
<evidence type="ECO:0000313" key="1">
    <source>
        <dbReference type="EMBL" id="MBA0856299.1"/>
    </source>
</evidence>
<feature type="non-terminal residue" evidence="1">
    <location>
        <position position="165"/>
    </location>
</feature>
<dbReference type="OrthoDB" id="1741488at2759"/>
<dbReference type="AlphaFoldDB" id="A0A7J9LD10"/>
<sequence length="165" mass="18756">MEFSITTFTNQEPLEQVIHDMGKNLVDDEDFDQFMAVNVKPTSAQVKGTTRVTLNERQQKKYSFLDADVPNMLKELLEANHPLKKCFVLKEKIIQHHEEGKIEFEEDVASSNLTSATMASQFNMMDITITFGSFDPITLAPSRSKTVDLQGIGGNYLFPRYLHAH</sequence>